<evidence type="ECO:0000259" key="4">
    <source>
        <dbReference type="Pfam" id="PF25888"/>
    </source>
</evidence>
<keyword evidence="5" id="KW-0347">Helicase</keyword>
<keyword evidence="5" id="KW-0547">Nucleotide-binding</keyword>
<dbReference type="InterPro" id="IPR058660">
    <property type="entry name" value="WHD_DnaB"/>
</dbReference>
<feature type="compositionally biased region" description="Polar residues" evidence="2">
    <location>
        <begin position="421"/>
        <end position="434"/>
    </location>
</feature>
<gene>
    <name evidence="5" type="ORF">GLO26_04915</name>
</gene>
<organism evidence="5 6">
    <name type="scientific">Carnobacterium inhibens</name>
    <dbReference type="NCBI Taxonomy" id="147709"/>
    <lineage>
        <taxon>Bacteria</taxon>
        <taxon>Bacillati</taxon>
        <taxon>Bacillota</taxon>
        <taxon>Bacilli</taxon>
        <taxon>Lactobacillales</taxon>
        <taxon>Carnobacteriaceae</taxon>
        <taxon>Carnobacterium</taxon>
    </lineage>
</organism>
<feature type="domain" description="Replicative helicase loading/DNA remodeling protein DnaB N-terminal winged helix" evidence="4">
    <location>
        <begin position="10"/>
        <end position="262"/>
    </location>
</feature>
<dbReference type="Pfam" id="PF25888">
    <property type="entry name" value="WHD_DnaB"/>
    <property type="match status" value="1"/>
</dbReference>
<comment type="caution">
    <text evidence="5">The sequence shown here is derived from an EMBL/GenBank/DDBJ whole genome shotgun (WGS) entry which is preliminary data.</text>
</comment>
<protein>
    <submittedName>
        <fullName evidence="5">Helicase DnaB</fullName>
    </submittedName>
</protein>
<reference evidence="5 6" key="1">
    <citation type="journal article" date="2020" name="Microorganisms">
        <title>New Insight into Antimicrobial Compounds from Food and Marine-Sourced Carnobacterium Species through Phenotype and Genome Analyses.</title>
        <authorList>
            <person name="Begrem S."/>
            <person name="Ivaniuk F."/>
            <person name="Gigout-Chevalier F."/>
            <person name="Kolypczuk L."/>
            <person name="Bonnetot S."/>
            <person name="Leroi F."/>
            <person name="Grovel O."/>
            <person name="Delbarre-Ladrat C."/>
            <person name="Passerini D."/>
        </authorList>
    </citation>
    <scope>NUCLEOTIDE SEQUENCE [LARGE SCALE GENOMIC DNA]</scope>
    <source>
        <strain evidence="5 6">MIP2551</strain>
    </source>
</reference>
<dbReference type="RefSeq" id="WP_023177288.1">
    <property type="nucleotide sequence ID" value="NZ_JAMAYM010000003.1"/>
</dbReference>
<dbReference type="EMBL" id="WNJQ01000003">
    <property type="protein sequence ID" value="MBC9825173.1"/>
    <property type="molecule type" value="Genomic_DNA"/>
</dbReference>
<accession>A0ABR7TCC5</accession>
<evidence type="ECO:0000256" key="1">
    <source>
        <dbReference type="ARBA" id="ARBA00093462"/>
    </source>
</evidence>
<evidence type="ECO:0000256" key="2">
    <source>
        <dbReference type="SAM" id="MobiDB-lite"/>
    </source>
</evidence>
<proteinExistence type="inferred from homology"/>
<evidence type="ECO:0000313" key="6">
    <source>
        <dbReference type="Proteomes" id="UP000638836"/>
    </source>
</evidence>
<keyword evidence="6" id="KW-1185">Reference proteome</keyword>
<keyword evidence="5" id="KW-0378">Hydrolase</keyword>
<name>A0ABR7TCC5_9LACT</name>
<keyword evidence="5" id="KW-0067">ATP-binding</keyword>
<feature type="region of interest" description="Disordered" evidence="2">
    <location>
        <begin position="410"/>
        <end position="434"/>
    </location>
</feature>
<sequence>MGYPWKNLSPKDGFLVKQNALLSDIDQKILTFLYQPLIGTAAYSLYMTLWTEIEEEKYWSEGILHSELLTVLNIGIPELYQARIKLEAIGLLKTYVQTDTTKLTIYELQAPQTSEVFFKDDLLSLLLLERVGERKFKNLRKRFIVEKIDKQKFQEITKSFLDVFQFDAELLKREKELLKEPVSYIGKTANSNPKVDPKTFDLKFFYSGLNQQYINRSSITKEIEETILVLHTLYGLDELTMQQFILNASDIETGTIDEKKLKKLVYDDYHNKNQQNISLKDVVEKDIQIDVNQQKTRENDLMKKGLTKEDIAVIEVSEQISPYDFMNSIKEQKGGFVTKPEEWTLEEIVKKANLPTAVINILIHYILVVKNNPTLDQKLAYKIANDWAQEKVVAPEEAIQKVKKMYLENAEKKQQQENRNKTYTQNRSKGNYNNQTTIRKETLPDWAKAENNQMEEKPMSEEEKQAFMERLKRIQNFGKEGE</sequence>
<comment type="similarity">
    <text evidence="1">Belongs to the DnaB/DnaD family.</text>
</comment>
<evidence type="ECO:0000313" key="5">
    <source>
        <dbReference type="EMBL" id="MBC9825173.1"/>
    </source>
</evidence>
<dbReference type="Pfam" id="PF07261">
    <property type="entry name" value="DnaB_2"/>
    <property type="match status" value="1"/>
</dbReference>
<dbReference type="Proteomes" id="UP000638836">
    <property type="component" value="Unassembled WGS sequence"/>
</dbReference>
<feature type="domain" description="DnaB/C C-terminal" evidence="3">
    <location>
        <begin position="327"/>
        <end position="401"/>
    </location>
</feature>
<dbReference type="InterPro" id="IPR006343">
    <property type="entry name" value="DnaB/C_C"/>
</dbReference>
<dbReference type="GO" id="GO:0004386">
    <property type="term" value="F:helicase activity"/>
    <property type="evidence" value="ECO:0007669"/>
    <property type="project" value="UniProtKB-KW"/>
</dbReference>
<evidence type="ECO:0000259" key="3">
    <source>
        <dbReference type="Pfam" id="PF07261"/>
    </source>
</evidence>
<feature type="compositionally biased region" description="Basic and acidic residues" evidence="2">
    <location>
        <begin position="410"/>
        <end position="420"/>
    </location>
</feature>